<dbReference type="SUPFAM" id="SSF52317">
    <property type="entry name" value="Class I glutamine amidotransferase-like"/>
    <property type="match status" value="1"/>
</dbReference>
<keyword evidence="10" id="KW-1185">Reference proteome</keyword>
<keyword evidence="5" id="KW-0720">Serine protease</keyword>
<dbReference type="InterPro" id="IPR003507">
    <property type="entry name" value="S66_fam"/>
</dbReference>
<evidence type="ECO:0000256" key="5">
    <source>
        <dbReference type="ARBA" id="ARBA00022825"/>
    </source>
</evidence>
<sequence>MKYPKALEKGDTIGLIAPAGPLRDIKIEEIKYELNRLGYKVKIGKSCYLSYKGYLSGKDEERALDLERMFLDKDVDAIICIRGGYGCARILNLIDFTIIRDNPKVFVGFSDITALHIAINQISNLVTYHGIMAASIKKWDDFTYSSLIKALNFKEELLVENPSNEKLISLYGGCCEGSITGGNLSIIVSTLGTEYEINTKNKILFIEEIGEYTYKVDKMLNHLQMAGKFNDCNGIIFGEFTNCKKAFQNDEGILDILKEIAQKNKKPAIYNLKSGHCIPMVTIPLNMSCYLNCNENQIKIRKI</sequence>
<feature type="domain" description="LD-carboxypeptidase C-terminal" evidence="8">
    <location>
        <begin position="176"/>
        <end position="289"/>
    </location>
</feature>
<dbReference type="PANTHER" id="PTHR30237">
    <property type="entry name" value="MURAMOYLTETRAPEPTIDE CARBOXYPEPTIDASE"/>
    <property type="match status" value="1"/>
</dbReference>
<protein>
    <submittedName>
        <fullName evidence="9">Muramoyltetrapeptide carboxypeptidase</fullName>
    </submittedName>
</protein>
<evidence type="ECO:0000256" key="6">
    <source>
        <dbReference type="PIRSR" id="PIRSR028757-1"/>
    </source>
</evidence>
<feature type="active site" description="Nucleophile" evidence="6">
    <location>
        <position position="110"/>
    </location>
</feature>
<dbReference type="CDD" id="cd07025">
    <property type="entry name" value="Peptidase_S66"/>
    <property type="match status" value="1"/>
</dbReference>
<comment type="similarity">
    <text evidence="1">Belongs to the peptidase S66 family.</text>
</comment>
<dbReference type="PIRSF" id="PIRSF028757">
    <property type="entry name" value="LD-carboxypeptidase"/>
    <property type="match status" value="1"/>
</dbReference>
<dbReference type="SUPFAM" id="SSF141986">
    <property type="entry name" value="LD-carboxypeptidase A C-terminal domain-like"/>
    <property type="match status" value="1"/>
</dbReference>
<proteinExistence type="inferred from homology"/>
<keyword evidence="4" id="KW-0378">Hydrolase</keyword>
<dbReference type="GO" id="GO:0008236">
    <property type="term" value="F:serine-type peptidase activity"/>
    <property type="evidence" value="ECO:0007669"/>
    <property type="project" value="UniProtKB-KW"/>
</dbReference>
<dbReference type="InterPro" id="IPR027478">
    <property type="entry name" value="LdcA_N"/>
</dbReference>
<dbReference type="OrthoDB" id="9807329at2"/>
<dbReference type="GO" id="GO:0006508">
    <property type="term" value="P:proteolysis"/>
    <property type="evidence" value="ECO:0007669"/>
    <property type="project" value="UniProtKB-KW"/>
</dbReference>
<evidence type="ECO:0000313" key="10">
    <source>
        <dbReference type="Proteomes" id="UP000031189"/>
    </source>
</evidence>
<evidence type="ECO:0000259" key="7">
    <source>
        <dbReference type="Pfam" id="PF02016"/>
    </source>
</evidence>
<dbReference type="PANTHER" id="PTHR30237:SF2">
    <property type="entry name" value="MUREIN TETRAPEPTIDE CARBOXYPEPTIDASE"/>
    <property type="match status" value="1"/>
</dbReference>
<keyword evidence="3" id="KW-0645">Protease</keyword>
<dbReference type="Pfam" id="PF02016">
    <property type="entry name" value="Peptidase_S66"/>
    <property type="match status" value="1"/>
</dbReference>
<reference evidence="9 10" key="1">
    <citation type="submission" date="2014-12" db="EMBL/GenBank/DDBJ databases">
        <title>Draft genome sequence of Terrisporobacter sp. 08-306576, isolated from the blood culture of a bacteremia patient.</title>
        <authorList>
            <person name="Lund L.C."/>
            <person name="Sydenham T.V."/>
            <person name="Hogh S.V."/>
            <person name="Skov M.N."/>
            <person name="Kemp M."/>
            <person name="Justesen U.S."/>
        </authorList>
    </citation>
    <scope>NUCLEOTIDE SEQUENCE [LARGE SCALE GENOMIC DNA]</scope>
    <source>
        <strain evidence="9 10">08-306576</strain>
    </source>
</reference>
<dbReference type="Pfam" id="PF17676">
    <property type="entry name" value="Peptidase_S66C"/>
    <property type="match status" value="1"/>
</dbReference>
<comment type="caution">
    <text evidence="9">The sequence shown here is derived from an EMBL/GenBank/DDBJ whole genome shotgun (WGS) entry which is preliminary data.</text>
</comment>
<gene>
    <name evidence="9" type="ORF">QX51_17390</name>
</gene>
<evidence type="ECO:0000256" key="3">
    <source>
        <dbReference type="ARBA" id="ARBA00022670"/>
    </source>
</evidence>
<dbReference type="InterPro" id="IPR027461">
    <property type="entry name" value="Carboxypeptidase_A_C_sf"/>
</dbReference>
<dbReference type="InterPro" id="IPR040449">
    <property type="entry name" value="Peptidase_S66_N"/>
</dbReference>
<dbReference type="Gene3D" id="3.50.30.60">
    <property type="entry name" value="LD-carboxypeptidase A C-terminal domain-like"/>
    <property type="match status" value="1"/>
</dbReference>
<dbReference type="Gene3D" id="3.40.50.10740">
    <property type="entry name" value="Class I glutamine amidotransferase-like"/>
    <property type="match status" value="1"/>
</dbReference>
<dbReference type="RefSeq" id="WP_039681171.1">
    <property type="nucleotide sequence ID" value="NZ_JAWGXO010000001.1"/>
</dbReference>
<evidence type="ECO:0000313" key="9">
    <source>
        <dbReference type="EMBL" id="KHS55778.1"/>
    </source>
</evidence>
<organism evidence="9 10">
    <name type="scientific">Terrisporobacter othiniensis</name>
    <dbReference type="NCBI Taxonomy" id="1577792"/>
    <lineage>
        <taxon>Bacteria</taxon>
        <taxon>Bacillati</taxon>
        <taxon>Bacillota</taxon>
        <taxon>Clostridia</taxon>
        <taxon>Peptostreptococcales</taxon>
        <taxon>Peptostreptococcaceae</taxon>
        <taxon>Terrisporobacter</taxon>
    </lineage>
</organism>
<feature type="domain" description="LD-carboxypeptidase N-terminal" evidence="7">
    <location>
        <begin position="13"/>
        <end position="130"/>
    </location>
</feature>
<evidence type="ECO:0000256" key="1">
    <source>
        <dbReference type="ARBA" id="ARBA00010233"/>
    </source>
</evidence>
<evidence type="ECO:0000256" key="2">
    <source>
        <dbReference type="ARBA" id="ARBA00022645"/>
    </source>
</evidence>
<accession>A0A0B3VSJ3</accession>
<dbReference type="AlphaFoldDB" id="A0A0B3VSJ3"/>
<evidence type="ECO:0000256" key="4">
    <source>
        <dbReference type="ARBA" id="ARBA00022801"/>
    </source>
</evidence>
<dbReference type="Proteomes" id="UP000031189">
    <property type="component" value="Unassembled WGS sequence"/>
</dbReference>
<keyword evidence="2 9" id="KW-0121">Carboxypeptidase</keyword>
<dbReference type="InterPro" id="IPR029062">
    <property type="entry name" value="Class_I_gatase-like"/>
</dbReference>
<dbReference type="InterPro" id="IPR040921">
    <property type="entry name" value="Peptidase_S66C"/>
</dbReference>
<feature type="active site" description="Charge relay system" evidence="6">
    <location>
        <position position="276"/>
    </location>
</feature>
<name>A0A0B3VSJ3_9FIRM</name>
<dbReference type="GO" id="GO:0004180">
    <property type="term" value="F:carboxypeptidase activity"/>
    <property type="evidence" value="ECO:0007669"/>
    <property type="project" value="UniProtKB-KW"/>
</dbReference>
<feature type="active site" description="Charge relay system" evidence="6">
    <location>
        <position position="207"/>
    </location>
</feature>
<dbReference type="STRING" id="1577792.QX51_17390"/>
<evidence type="ECO:0000259" key="8">
    <source>
        <dbReference type="Pfam" id="PF17676"/>
    </source>
</evidence>
<dbReference type="EMBL" id="JWHR01000147">
    <property type="protein sequence ID" value="KHS55778.1"/>
    <property type="molecule type" value="Genomic_DNA"/>
</dbReference>